<dbReference type="eggNOG" id="COG1233">
    <property type="taxonomic scope" value="Bacteria"/>
</dbReference>
<dbReference type="PANTHER" id="PTHR10668">
    <property type="entry name" value="PHYTOENE DEHYDROGENASE"/>
    <property type="match status" value="1"/>
</dbReference>
<dbReference type="AlphaFoldDB" id="L7LFG3"/>
<proteinExistence type="predicted"/>
<dbReference type="STRING" id="1121927.GOHSU_53_00240"/>
<feature type="non-terminal residue" evidence="1">
    <location>
        <position position="1"/>
    </location>
</feature>
<name>L7LFG3_9ACTN</name>
<dbReference type="RefSeq" id="WP_005943569.1">
    <property type="nucleotide sequence ID" value="NZ_ATVK01000027.1"/>
</dbReference>
<gene>
    <name evidence="1" type="ORF">GOHSU_53_00240</name>
</gene>
<reference evidence="1 2" key="1">
    <citation type="submission" date="2012-12" db="EMBL/GenBank/DDBJ databases">
        <title>Whole genome shotgun sequence of Gordonia hirsuta NBRC 16056.</title>
        <authorList>
            <person name="Isaki-Nakamura S."/>
            <person name="Hosoyama A."/>
            <person name="Tsuchikane K."/>
            <person name="Katsumata H."/>
            <person name="Baba S."/>
            <person name="Yamazaki S."/>
            <person name="Fujita N."/>
        </authorList>
    </citation>
    <scope>NUCLEOTIDE SEQUENCE [LARGE SCALE GENOMIC DNA]</scope>
    <source>
        <strain evidence="1 2">NBRC 16056</strain>
    </source>
</reference>
<comment type="caution">
    <text evidence="1">The sequence shown here is derived from an EMBL/GenBank/DDBJ whole genome shotgun (WGS) entry which is preliminary data.</text>
</comment>
<dbReference type="OrthoDB" id="833207at2"/>
<sequence length="281" mass="29487">AAPGLLLAALAGSGWPIARGGSQAIADALAAIIGEHGGVIETGHPITRAEQLPPGARWFFDTSPRAMAAVLGDRLPPRYRRTLQRFRYGPGTCKVDFLLREPIPWGQERYTRTATFHLADDYGQIARAEAQVAAGVIPERPWVLGGEPTRIDPSRAPAGTHLAWAYCHVPAGCPVDVSAAIIAQIERCAPGFRDVIEATIVTTASEQAAQNPNNVGGDIGAGATSLRQLIRRPVLGATPQATPLPGIYLCSAATAPGGGVHGMSGYRASRHAQSSRAADRS</sequence>
<organism evidence="1 2">
    <name type="scientific">Gordonia hirsuta DSM 44140 = NBRC 16056</name>
    <dbReference type="NCBI Taxonomy" id="1121927"/>
    <lineage>
        <taxon>Bacteria</taxon>
        <taxon>Bacillati</taxon>
        <taxon>Actinomycetota</taxon>
        <taxon>Actinomycetes</taxon>
        <taxon>Mycobacteriales</taxon>
        <taxon>Gordoniaceae</taxon>
        <taxon>Gordonia</taxon>
    </lineage>
</organism>
<protein>
    <submittedName>
        <fullName evidence="1">Putative oxidoreductase</fullName>
    </submittedName>
</protein>
<dbReference type="InterPro" id="IPR036188">
    <property type="entry name" value="FAD/NAD-bd_sf"/>
</dbReference>
<accession>L7LFG3</accession>
<dbReference type="EMBL" id="BANT01000053">
    <property type="protein sequence ID" value="GAC58822.1"/>
    <property type="molecule type" value="Genomic_DNA"/>
</dbReference>
<keyword evidence="2" id="KW-1185">Reference proteome</keyword>
<dbReference type="Proteomes" id="UP000053405">
    <property type="component" value="Unassembled WGS sequence"/>
</dbReference>
<dbReference type="PANTHER" id="PTHR10668:SF105">
    <property type="entry name" value="DEHYDROGENASE-RELATED"/>
    <property type="match status" value="1"/>
</dbReference>
<evidence type="ECO:0000313" key="2">
    <source>
        <dbReference type="Proteomes" id="UP000053405"/>
    </source>
</evidence>
<dbReference type="SUPFAM" id="SSF51905">
    <property type="entry name" value="FAD/NAD(P)-binding domain"/>
    <property type="match status" value="1"/>
</dbReference>
<evidence type="ECO:0000313" key="1">
    <source>
        <dbReference type="EMBL" id="GAC58822.1"/>
    </source>
</evidence>